<gene>
    <name evidence="5" type="ORF">D1631_00600</name>
</gene>
<comment type="caution">
    <text evidence="5">The sequence shown here is derived from an EMBL/GenBank/DDBJ whole genome shotgun (WGS) entry which is preliminary data.</text>
</comment>
<proteinExistence type="inferred from homology"/>
<dbReference type="PANTHER" id="PTHR46193">
    <property type="entry name" value="6-PHOSPHOGLUCONATE PHOSPHATASE"/>
    <property type="match status" value="1"/>
</dbReference>
<evidence type="ECO:0000313" key="5">
    <source>
        <dbReference type="EMBL" id="RNA60537.1"/>
    </source>
</evidence>
<sequence length="142" mass="15871">MEKRRCLSKFISKPYERNKWINFFLQKLNQKQKKVGLATMGIPSSIDFILDGLNVKRFFQQITGGVEVVKGKPDPEIFLKTLDKLQIEGKDAMVVEDSIGGIKAALAAGIKVVGITTTHSKEELLDNGCFQVIDDYSHIEIG</sequence>
<dbReference type="NCBIfam" id="TIGR01509">
    <property type="entry name" value="HAD-SF-IA-v3"/>
    <property type="match status" value="1"/>
</dbReference>
<dbReference type="InterPro" id="IPR036412">
    <property type="entry name" value="HAD-like_sf"/>
</dbReference>
<dbReference type="Proteomes" id="UP000278775">
    <property type="component" value="Unassembled WGS sequence"/>
</dbReference>
<comment type="similarity">
    <text evidence="1">Belongs to the HAD-like hydrolase superfamily. CbbY/CbbZ/Gph/YieH family.</text>
</comment>
<organism evidence="5 6">
    <name type="scientific">Chryseobacterium nematophagum</name>
    <dbReference type="NCBI Taxonomy" id="2305228"/>
    <lineage>
        <taxon>Bacteria</taxon>
        <taxon>Pseudomonadati</taxon>
        <taxon>Bacteroidota</taxon>
        <taxon>Flavobacteriia</taxon>
        <taxon>Flavobacteriales</taxon>
        <taxon>Weeksellaceae</taxon>
        <taxon>Chryseobacterium group</taxon>
        <taxon>Chryseobacterium</taxon>
    </lineage>
</organism>
<dbReference type="CDD" id="cd07505">
    <property type="entry name" value="HAD_BPGM-like"/>
    <property type="match status" value="1"/>
</dbReference>
<reference evidence="5 6" key="1">
    <citation type="submission" date="2018-08" db="EMBL/GenBank/DDBJ databases">
        <title>Chryseobacterium nematophagum: a novel matrix digesting pathogen of nematodes.</title>
        <authorList>
            <person name="Page A."/>
            <person name="Roberts M."/>
            <person name="Felix M.-A."/>
            <person name="Weir W."/>
        </authorList>
    </citation>
    <scope>NUCLEOTIDE SEQUENCE [LARGE SCALE GENOMIC DNA]</scope>
    <source>
        <strain evidence="5 6">JUb129</strain>
    </source>
</reference>
<dbReference type="OrthoDB" id="9797743at2"/>
<evidence type="ECO:0000256" key="4">
    <source>
        <dbReference type="ARBA" id="ARBA00023277"/>
    </source>
</evidence>
<evidence type="ECO:0000256" key="3">
    <source>
        <dbReference type="ARBA" id="ARBA00022842"/>
    </source>
</evidence>
<dbReference type="GO" id="GO:0046872">
    <property type="term" value="F:metal ion binding"/>
    <property type="evidence" value="ECO:0007669"/>
    <property type="project" value="UniProtKB-KW"/>
</dbReference>
<dbReference type="InterPro" id="IPR023214">
    <property type="entry name" value="HAD_sf"/>
</dbReference>
<dbReference type="InterPro" id="IPR051600">
    <property type="entry name" value="Beta-PGM-like"/>
</dbReference>
<dbReference type="SUPFAM" id="SSF56784">
    <property type="entry name" value="HAD-like"/>
    <property type="match status" value="1"/>
</dbReference>
<dbReference type="AlphaFoldDB" id="A0A3M7TCI2"/>
<keyword evidence="3" id="KW-0460">Magnesium</keyword>
<keyword evidence="4" id="KW-0119">Carbohydrate metabolism</keyword>
<dbReference type="PANTHER" id="PTHR46193:SF18">
    <property type="entry name" value="HEXITOL PHOSPHATASE B"/>
    <property type="match status" value="1"/>
</dbReference>
<dbReference type="Pfam" id="PF13419">
    <property type="entry name" value="HAD_2"/>
    <property type="match status" value="1"/>
</dbReference>
<dbReference type="InterPro" id="IPR006439">
    <property type="entry name" value="HAD-SF_hydro_IA"/>
</dbReference>
<evidence type="ECO:0000256" key="2">
    <source>
        <dbReference type="ARBA" id="ARBA00022723"/>
    </source>
</evidence>
<dbReference type="GO" id="GO:0003824">
    <property type="term" value="F:catalytic activity"/>
    <property type="evidence" value="ECO:0007669"/>
    <property type="project" value="UniProtKB-ARBA"/>
</dbReference>
<accession>A0A3M7TCI2</accession>
<dbReference type="EMBL" id="QWIU01000002">
    <property type="protein sequence ID" value="RNA60537.1"/>
    <property type="molecule type" value="Genomic_DNA"/>
</dbReference>
<dbReference type="InterPro" id="IPR041492">
    <property type="entry name" value="HAD_2"/>
</dbReference>
<dbReference type="Gene3D" id="3.40.50.1000">
    <property type="entry name" value="HAD superfamily/HAD-like"/>
    <property type="match status" value="1"/>
</dbReference>
<protein>
    <submittedName>
        <fullName evidence="5">HAD family phosphatase</fullName>
    </submittedName>
</protein>
<evidence type="ECO:0000313" key="6">
    <source>
        <dbReference type="Proteomes" id="UP000278775"/>
    </source>
</evidence>
<name>A0A3M7TCI2_9FLAO</name>
<evidence type="ECO:0000256" key="1">
    <source>
        <dbReference type="ARBA" id="ARBA00006171"/>
    </source>
</evidence>
<keyword evidence="2" id="KW-0479">Metal-binding</keyword>